<dbReference type="InterPro" id="IPR011658">
    <property type="entry name" value="PA14_dom"/>
</dbReference>
<dbReference type="InterPro" id="IPR002772">
    <property type="entry name" value="Glyco_hydro_3_C"/>
</dbReference>
<dbReference type="GO" id="GO:0008422">
    <property type="term" value="F:beta-glucosidase activity"/>
    <property type="evidence" value="ECO:0007669"/>
    <property type="project" value="UniProtKB-EC"/>
</dbReference>
<dbReference type="Pfam" id="PF00933">
    <property type="entry name" value="Glyco_hydro_3"/>
    <property type="match status" value="1"/>
</dbReference>
<gene>
    <name evidence="5" type="primary">bglX_1</name>
    <name evidence="5" type="ORF">ERS852429_00590</name>
</gene>
<dbReference type="NCBIfam" id="NF041776">
    <property type="entry name" value="xylosidase_Xyl3A"/>
    <property type="match status" value="1"/>
</dbReference>
<dbReference type="EC" id="3.2.1.21" evidence="5"/>
<evidence type="ECO:0000256" key="2">
    <source>
        <dbReference type="ARBA" id="ARBA00022729"/>
    </source>
</evidence>
<dbReference type="InterPro" id="IPR037524">
    <property type="entry name" value="PA14/GLEYA"/>
</dbReference>
<dbReference type="PANTHER" id="PTHR42721">
    <property type="entry name" value="SUGAR HYDROLASE-RELATED"/>
    <property type="match status" value="1"/>
</dbReference>
<keyword evidence="5" id="KW-0326">Glycosidase</keyword>
<dbReference type="InterPro" id="IPR036962">
    <property type="entry name" value="Glyco_hydro_3_N_sf"/>
</dbReference>
<dbReference type="Pfam" id="PF14310">
    <property type="entry name" value="Fn3-like"/>
    <property type="match status" value="1"/>
</dbReference>
<keyword evidence="2" id="KW-0732">Signal</keyword>
<dbReference type="PANTHER" id="PTHR42721:SF3">
    <property type="entry name" value="BETA-D-XYLOSIDASE 5-RELATED"/>
    <property type="match status" value="1"/>
</dbReference>
<name>A0A173RN75_PARDI</name>
<dbReference type="InterPro" id="IPR013783">
    <property type="entry name" value="Ig-like_fold"/>
</dbReference>
<dbReference type="Proteomes" id="UP000095591">
    <property type="component" value="Unassembled WGS sequence"/>
</dbReference>
<reference evidence="5 6" key="1">
    <citation type="submission" date="2015-09" db="EMBL/GenBank/DDBJ databases">
        <authorList>
            <consortium name="Pathogen Informatics"/>
        </authorList>
    </citation>
    <scope>NUCLEOTIDE SEQUENCE [LARGE SCALE GENOMIC DNA]</scope>
    <source>
        <strain evidence="5 6">2789STDY5608872</strain>
    </source>
</reference>
<comment type="similarity">
    <text evidence="1">Belongs to the glycosyl hydrolase 3 family.</text>
</comment>
<evidence type="ECO:0000313" key="6">
    <source>
        <dbReference type="Proteomes" id="UP000095591"/>
    </source>
</evidence>
<dbReference type="InterPro" id="IPR017853">
    <property type="entry name" value="GH"/>
</dbReference>
<accession>A0A173RN75</accession>
<dbReference type="InterPro" id="IPR054850">
    <property type="entry name" value="Xylosidase_Xyl3A"/>
</dbReference>
<evidence type="ECO:0000259" key="4">
    <source>
        <dbReference type="PROSITE" id="PS51820"/>
    </source>
</evidence>
<dbReference type="EMBL" id="CYXP01000001">
    <property type="protein sequence ID" value="CUM79176.1"/>
    <property type="molecule type" value="Genomic_DNA"/>
</dbReference>
<dbReference type="GO" id="GO:0031222">
    <property type="term" value="P:arabinan catabolic process"/>
    <property type="evidence" value="ECO:0007669"/>
    <property type="project" value="TreeGrafter"/>
</dbReference>
<dbReference type="InterPro" id="IPR036881">
    <property type="entry name" value="Glyco_hydro_3_C_sf"/>
</dbReference>
<protein>
    <submittedName>
        <fullName evidence="5">Periplasmic beta-glucosidase</fullName>
        <ecNumber evidence="5">3.2.1.21</ecNumber>
    </submittedName>
</protein>
<dbReference type="InterPro" id="IPR026891">
    <property type="entry name" value="Fn3-like"/>
</dbReference>
<dbReference type="Gene3D" id="2.60.40.10">
    <property type="entry name" value="Immunoglobulins"/>
    <property type="match status" value="1"/>
</dbReference>
<sequence length="868" mass="96984">MKMKQLTVAMITLLLTASCSEKQQDYPFRNPDLPLEERIDDLLSRLTPEEKIGQMMNVTPAIERLGIPTYDWWNEALHGVARAGRATVFPQAIAMAATFDDNAVHETFTMVSDEARAKYHQYQKDKEYDRYKGLTFWTPNINIFRDPRWGRGMETYGEDPYLTEKMGVAVTRGLQGDDPNYYKTHACAKHYAVHSGPEWNRHEFNAEATPRDLYETYLPAFEALVKEGDVQEVMCAYNRFEGKPCCSSDKLLIDILRNSWGYDNIILSDCGAIDDFWRKDKNTPRHETHPDAESASADAVLNGTDLECGGSYRALNKALADGKISEKDLDVSLRRLLKGRFELGMFDPDERVPYSKIPYSVVESPEHIAKALDMARKSIVLLKNKNNMLPLDKNIKKIAVVGPNAADSTMLWANYNGFPSKTVTIVEGIRNKVPNAEVIYELGCNHTADFVVTDLGSHVSSTAGQGFASEFFNNTEFEGTPAYKGLAKELHYTTGGNTQFAPNVNLTNFTARFTGEFESPIDGPVEFKLSGNDAFRLYIDTAKVAEVWENEYGAEKLYTLNAKKGEKYPIKIEYMQRTGSADLNFTVGVRTPVDFQATASKVKDADVIVFVGGISPRLEGEEMPVDAEGFRKGDRTNIEIPAVQKEMVKALVATGKPVVYVVCTGSALALNWENDHVNAILNAWYGGQEGGTAVADVLFGDYNPAGRLPITFYKSVDQLPDFQDYSMKGRTYRYMTQTPLYPFGYGLSYTTFDYKNAKLSKDKIASNESVTLSFDIANTGKMDGDEVAQIYIKNPNDPAGPLKAMKAFKRVNVKAGSEQPVSIQLEPKAFQSFNDNTQTMEVRPGKYQILYGGSSDDKTLKKIDLVIE</sequence>
<dbReference type="Pfam" id="PF01915">
    <property type="entry name" value="Glyco_hydro_3_C"/>
    <property type="match status" value="1"/>
</dbReference>
<keyword evidence="3 5" id="KW-0378">Hydrolase</keyword>
<evidence type="ECO:0000256" key="1">
    <source>
        <dbReference type="ARBA" id="ARBA00005336"/>
    </source>
</evidence>
<dbReference type="PROSITE" id="PS51820">
    <property type="entry name" value="PA14"/>
    <property type="match status" value="1"/>
</dbReference>
<dbReference type="InterPro" id="IPR044993">
    <property type="entry name" value="BXL"/>
</dbReference>
<dbReference type="Gene3D" id="3.20.20.300">
    <property type="entry name" value="Glycoside hydrolase, family 3, N-terminal domain"/>
    <property type="match status" value="1"/>
</dbReference>
<dbReference type="Gene3D" id="3.40.50.1700">
    <property type="entry name" value="Glycoside hydrolase family 3 C-terminal domain"/>
    <property type="match status" value="2"/>
</dbReference>
<dbReference type="SUPFAM" id="SSF52279">
    <property type="entry name" value="Beta-D-glucan exohydrolase, C-terminal domain"/>
    <property type="match status" value="1"/>
</dbReference>
<dbReference type="GO" id="GO:0009044">
    <property type="term" value="F:xylan 1,4-beta-xylosidase activity"/>
    <property type="evidence" value="ECO:0007669"/>
    <property type="project" value="InterPro"/>
</dbReference>
<dbReference type="SUPFAM" id="SSF51445">
    <property type="entry name" value="(Trans)glycosidases"/>
    <property type="match status" value="1"/>
</dbReference>
<dbReference type="SUPFAM" id="SSF56988">
    <property type="entry name" value="Anthrax protective antigen"/>
    <property type="match status" value="1"/>
</dbReference>
<dbReference type="InterPro" id="IPR001764">
    <property type="entry name" value="Glyco_hydro_3_N"/>
</dbReference>
<dbReference type="Pfam" id="PF07691">
    <property type="entry name" value="PA14"/>
    <property type="match status" value="1"/>
</dbReference>
<dbReference type="PRINTS" id="PR00133">
    <property type="entry name" value="GLHYDRLASE3"/>
</dbReference>
<evidence type="ECO:0000256" key="3">
    <source>
        <dbReference type="ARBA" id="ARBA00022801"/>
    </source>
</evidence>
<feature type="domain" description="PA14" evidence="4">
    <location>
        <begin position="462"/>
        <end position="603"/>
    </location>
</feature>
<dbReference type="RefSeq" id="WP_057318777.1">
    <property type="nucleotide sequence ID" value="NZ_CYXP01000001.1"/>
</dbReference>
<dbReference type="AlphaFoldDB" id="A0A173RN75"/>
<dbReference type="SMART" id="SM00758">
    <property type="entry name" value="PA14"/>
    <property type="match status" value="1"/>
</dbReference>
<dbReference type="SMART" id="SM01217">
    <property type="entry name" value="Fn3_like"/>
    <property type="match status" value="1"/>
</dbReference>
<proteinExistence type="inferred from homology"/>
<dbReference type="PROSITE" id="PS51257">
    <property type="entry name" value="PROKAR_LIPOPROTEIN"/>
    <property type="match status" value="1"/>
</dbReference>
<organism evidence="5 6">
    <name type="scientific">Parabacteroides distasonis</name>
    <dbReference type="NCBI Taxonomy" id="823"/>
    <lineage>
        <taxon>Bacteria</taxon>
        <taxon>Pseudomonadati</taxon>
        <taxon>Bacteroidota</taxon>
        <taxon>Bacteroidia</taxon>
        <taxon>Bacteroidales</taxon>
        <taxon>Tannerellaceae</taxon>
        <taxon>Parabacteroides</taxon>
    </lineage>
</organism>
<evidence type="ECO:0000313" key="5">
    <source>
        <dbReference type="EMBL" id="CUM79176.1"/>
    </source>
</evidence>
<dbReference type="GO" id="GO:0046556">
    <property type="term" value="F:alpha-L-arabinofuranosidase activity"/>
    <property type="evidence" value="ECO:0007669"/>
    <property type="project" value="TreeGrafter"/>
</dbReference>
<dbReference type="GO" id="GO:0045493">
    <property type="term" value="P:xylan catabolic process"/>
    <property type="evidence" value="ECO:0007669"/>
    <property type="project" value="InterPro"/>
</dbReference>